<accession>A0ABP8Z0M8</accession>
<dbReference type="SUPFAM" id="SSF48498">
    <property type="entry name" value="Tetracyclin repressor-like, C-terminal domain"/>
    <property type="match status" value="1"/>
</dbReference>
<dbReference type="Pfam" id="PF00440">
    <property type="entry name" value="TetR_N"/>
    <property type="match status" value="1"/>
</dbReference>
<dbReference type="PROSITE" id="PS50977">
    <property type="entry name" value="HTH_TETR_2"/>
    <property type="match status" value="1"/>
</dbReference>
<dbReference type="InterPro" id="IPR023772">
    <property type="entry name" value="DNA-bd_HTH_TetR-type_CS"/>
</dbReference>
<reference evidence="8" key="1">
    <citation type="journal article" date="2019" name="Int. J. Syst. Evol. Microbiol.">
        <title>The Global Catalogue of Microorganisms (GCM) 10K type strain sequencing project: providing services to taxonomists for standard genome sequencing and annotation.</title>
        <authorList>
            <consortium name="The Broad Institute Genomics Platform"/>
            <consortium name="The Broad Institute Genome Sequencing Center for Infectious Disease"/>
            <person name="Wu L."/>
            <person name="Ma J."/>
        </authorList>
    </citation>
    <scope>NUCLEOTIDE SEQUENCE [LARGE SCALE GENOMIC DNA]</scope>
    <source>
        <strain evidence="8">JCM 19015</strain>
    </source>
</reference>
<sequence>MTPLDAAQQDVVTAVPPASSDEPGAPAKLGRKRDHTRDPEILDATIDVLAECGYDGLTIDMVAARVKAGKATLYRRWPSKAELVIDAVACMKQAQSRMEDLPDTGTLRGDLVALVRPPTLEDAERKMRVMGAVVSMLSRDPQLADAVNEAISEPRARLNRLLFERAIERGEIPPRSDAELDQIAHIGPSMTAYRTLVQRQPMSRDFAIGLIDTIVLPALGAPRPQA</sequence>
<keyword evidence="3" id="KW-0804">Transcription</keyword>
<dbReference type="InterPro" id="IPR009057">
    <property type="entry name" value="Homeodomain-like_sf"/>
</dbReference>
<evidence type="ECO:0000256" key="5">
    <source>
        <dbReference type="SAM" id="MobiDB-lite"/>
    </source>
</evidence>
<dbReference type="InterPro" id="IPR050109">
    <property type="entry name" value="HTH-type_TetR-like_transc_reg"/>
</dbReference>
<dbReference type="PANTHER" id="PTHR30055">
    <property type="entry name" value="HTH-TYPE TRANSCRIPTIONAL REGULATOR RUTR"/>
    <property type="match status" value="1"/>
</dbReference>
<organism evidence="7 8">
    <name type="scientific">Amnibacterium soli</name>
    <dbReference type="NCBI Taxonomy" id="1282736"/>
    <lineage>
        <taxon>Bacteria</taxon>
        <taxon>Bacillati</taxon>
        <taxon>Actinomycetota</taxon>
        <taxon>Actinomycetes</taxon>
        <taxon>Micrococcales</taxon>
        <taxon>Microbacteriaceae</taxon>
        <taxon>Amnibacterium</taxon>
    </lineage>
</organism>
<dbReference type="SUPFAM" id="SSF46689">
    <property type="entry name" value="Homeodomain-like"/>
    <property type="match status" value="1"/>
</dbReference>
<dbReference type="InterPro" id="IPR011075">
    <property type="entry name" value="TetR_C"/>
</dbReference>
<proteinExistence type="predicted"/>
<evidence type="ECO:0000313" key="8">
    <source>
        <dbReference type="Proteomes" id="UP001500121"/>
    </source>
</evidence>
<dbReference type="PRINTS" id="PR00455">
    <property type="entry name" value="HTHTETR"/>
</dbReference>
<keyword evidence="2 4" id="KW-0238">DNA-binding</keyword>
<feature type="DNA-binding region" description="H-T-H motif" evidence="4">
    <location>
        <begin position="58"/>
        <end position="77"/>
    </location>
</feature>
<dbReference type="PANTHER" id="PTHR30055:SF148">
    <property type="entry name" value="TETR-FAMILY TRANSCRIPTIONAL REGULATOR"/>
    <property type="match status" value="1"/>
</dbReference>
<comment type="caution">
    <text evidence="7">The sequence shown here is derived from an EMBL/GenBank/DDBJ whole genome shotgun (WGS) entry which is preliminary data.</text>
</comment>
<name>A0ABP8Z0M8_9MICO</name>
<evidence type="ECO:0000259" key="6">
    <source>
        <dbReference type="PROSITE" id="PS50977"/>
    </source>
</evidence>
<dbReference type="RefSeq" id="WP_345480148.1">
    <property type="nucleotide sequence ID" value="NZ_BAABLP010000002.1"/>
</dbReference>
<dbReference type="Gene3D" id="1.10.357.10">
    <property type="entry name" value="Tetracycline Repressor, domain 2"/>
    <property type="match status" value="1"/>
</dbReference>
<dbReference type="InterPro" id="IPR036271">
    <property type="entry name" value="Tet_transcr_reg_TetR-rel_C_sf"/>
</dbReference>
<dbReference type="Gene3D" id="1.10.10.60">
    <property type="entry name" value="Homeodomain-like"/>
    <property type="match status" value="1"/>
</dbReference>
<keyword evidence="8" id="KW-1185">Reference proteome</keyword>
<dbReference type="Pfam" id="PF16859">
    <property type="entry name" value="TetR_C_11"/>
    <property type="match status" value="1"/>
</dbReference>
<feature type="domain" description="HTH tetR-type" evidence="6">
    <location>
        <begin position="35"/>
        <end position="95"/>
    </location>
</feature>
<keyword evidence="1" id="KW-0805">Transcription regulation</keyword>
<evidence type="ECO:0000256" key="2">
    <source>
        <dbReference type="ARBA" id="ARBA00023125"/>
    </source>
</evidence>
<evidence type="ECO:0000256" key="3">
    <source>
        <dbReference type="ARBA" id="ARBA00023163"/>
    </source>
</evidence>
<dbReference type="InterPro" id="IPR001647">
    <property type="entry name" value="HTH_TetR"/>
</dbReference>
<evidence type="ECO:0000256" key="1">
    <source>
        <dbReference type="ARBA" id="ARBA00023015"/>
    </source>
</evidence>
<dbReference type="EMBL" id="BAABLP010000002">
    <property type="protein sequence ID" value="GAA4742405.1"/>
    <property type="molecule type" value="Genomic_DNA"/>
</dbReference>
<evidence type="ECO:0000313" key="7">
    <source>
        <dbReference type="EMBL" id="GAA4742405.1"/>
    </source>
</evidence>
<evidence type="ECO:0000256" key="4">
    <source>
        <dbReference type="PROSITE-ProRule" id="PRU00335"/>
    </source>
</evidence>
<dbReference type="Proteomes" id="UP001500121">
    <property type="component" value="Unassembled WGS sequence"/>
</dbReference>
<dbReference type="PROSITE" id="PS01081">
    <property type="entry name" value="HTH_TETR_1"/>
    <property type="match status" value="1"/>
</dbReference>
<gene>
    <name evidence="7" type="ORF">GCM10025783_12240</name>
</gene>
<protein>
    <submittedName>
        <fullName evidence="7">TetR/AcrR family transcriptional regulator</fullName>
    </submittedName>
</protein>
<feature type="region of interest" description="Disordered" evidence="5">
    <location>
        <begin position="1"/>
        <end position="36"/>
    </location>
</feature>